<organism evidence="1 2">
    <name type="scientific">Schistosoma japonicum</name>
    <name type="common">Blood fluke</name>
    <dbReference type="NCBI Taxonomy" id="6182"/>
    <lineage>
        <taxon>Eukaryota</taxon>
        <taxon>Metazoa</taxon>
        <taxon>Spiralia</taxon>
        <taxon>Lophotrochozoa</taxon>
        <taxon>Platyhelminthes</taxon>
        <taxon>Trematoda</taxon>
        <taxon>Digenea</taxon>
        <taxon>Strigeidida</taxon>
        <taxon>Schistosomatoidea</taxon>
        <taxon>Schistosomatidae</taxon>
        <taxon>Schistosoma</taxon>
    </lineage>
</organism>
<feature type="non-terminal residue" evidence="1">
    <location>
        <position position="59"/>
    </location>
</feature>
<reference evidence="1 2" key="1">
    <citation type="submission" date="2019-03" db="EMBL/GenBank/DDBJ databases">
        <title>An improved genome assembly of the fluke Schistosoma japonicum.</title>
        <authorList>
            <person name="Hu W."/>
            <person name="Luo F."/>
            <person name="Yin M."/>
            <person name="Mo X."/>
            <person name="Sun C."/>
            <person name="Wu Q."/>
            <person name="Zhu B."/>
            <person name="Xiang M."/>
            <person name="Wang J."/>
            <person name="Wang Y."/>
            <person name="Zhang T."/>
            <person name="Xu B."/>
            <person name="Zheng H."/>
            <person name="Feng Z."/>
        </authorList>
    </citation>
    <scope>NUCLEOTIDE SEQUENCE [LARGE SCALE GENOMIC DNA]</scope>
    <source>
        <strain evidence="1">HuSjv2</strain>
        <tissue evidence="1">Worms</tissue>
    </source>
</reference>
<proteinExistence type="predicted"/>
<comment type="caution">
    <text evidence="1">The sequence shown here is derived from an EMBL/GenBank/DDBJ whole genome shotgun (WGS) entry which is preliminary data.</text>
</comment>
<gene>
    <name evidence="1" type="ORF">EWB00_002035</name>
</gene>
<accession>A0A4Z2CKH1</accession>
<dbReference type="Proteomes" id="UP000311919">
    <property type="component" value="Unassembled WGS sequence"/>
</dbReference>
<name>A0A4Z2CKH1_SCHJA</name>
<feature type="non-terminal residue" evidence="1">
    <location>
        <position position="1"/>
    </location>
</feature>
<protein>
    <submittedName>
        <fullName evidence="1">Uncharacterized protein</fullName>
    </submittedName>
</protein>
<keyword evidence="2" id="KW-1185">Reference proteome</keyword>
<sequence>VLPNPDEFSLPSSAEQWELQGVVRTLSPSLTSPCSMACPYLISRLSSVRWGLDFPSAFL</sequence>
<evidence type="ECO:0000313" key="2">
    <source>
        <dbReference type="Proteomes" id="UP000311919"/>
    </source>
</evidence>
<dbReference type="AlphaFoldDB" id="A0A4Z2CKH1"/>
<dbReference type="EMBL" id="SKCS01001579">
    <property type="protein sequence ID" value="TNN04524.1"/>
    <property type="molecule type" value="Genomic_DNA"/>
</dbReference>
<evidence type="ECO:0000313" key="1">
    <source>
        <dbReference type="EMBL" id="TNN04524.1"/>
    </source>
</evidence>